<dbReference type="PROSITE" id="PS51194">
    <property type="entry name" value="HELICASE_CTER"/>
    <property type="match status" value="1"/>
</dbReference>
<sequence length="1260" mass="139251">MDSGLSSRNSTLGNQYSRSYMKQENAKQQRHSLPIYSVRKSLMELVRKSNTIIVLGETGSGKTTQMPQFIYEAGLNGDKTIAITQPRRVAAITVAKWVAMEMGTNLGDLVGYTVRFEDMTSENTQIKYMTDGILCREALSDRQLRNYNVIILDEVHERTVATDVLLGVVKKAQQIRALKRMPPLKVIIMSATMDCDHFASYFSDCPIVYLQGRTYQVKVYQMVEKMHYIEACLKTVVEIHQTQPAGDVLVFLTGQEEIDATVNKMRRLAKSLPSDLPKLAVYPMYAALPQTQQLDVFNPAPTNVRKVIFATNIAETSITINGIRYVIDCGRAKVRSYDPITGMDMLKVCWISQAQAHQRTGRAGRVSDGICFRTYSKEAYEHLDKMTAPEILRCNLSATILNLLVMGVNYKDFDFIDKPPEEAIVGALLELKALNAISSVENPILTALGGKMARFPLDPKYSKMLLSAPKFGCLEEMLTIIAMLSGENIFTNSAQKREQMLIAHSKFYDKSGDHVTLLKVFNEFKTKAKPKMWCFDNFLHERNLTHAASIREQLSEICKTLDIPSSSCGNDTTPVAKCLLTGLFANIATKQPDHLYLTSTSGLKARIHPSSSICGKLRPPVVIYTELVATRLNYLRNVTEIDPAWIDEVNFLRFGQSADIDILFDGAENRQQAEIKTEDGKKDKYLLYYDGETVGGKVNITLKKPGSKLEHQGIKIELIGQIELYYDRGNHHDFLSLVRELARPGDLIQNTSYPFEFANVEKPYEVYVGSNVRLRYFLRVTIVRRLSDIIREVDIAVHTLSSYPDTNSPIKMEVGIEDCLHIEFEYNKSKYHLKDVIVGKIYFLLVRIKIKHMEIAIIKREQTGSGPNMYTENEIIAKYEIMDGSPVKGESIPIRVFLAGYDLTVTMREINKKFSVRYFLNLVLIDTEDRRYFKQQEITLWRKAEKTRKSLTPSQAAAIAAAQGGAAGAGLMPGQLAAVTGSSNNPHIPHHLVGQGTTSSLVPKELPSSTAGTTGGPGLHGDGSADEDSTGMKRSDDSNPIMGLFTEDNSQADLRPKPAVRQRSDDAHATTATLQDNSSRSVNSNLKPGEMPLHVEPDEDSLPQQQTAQPQAAQQHLHREAGDGAASISQTTDEETSSLFDANDLSFNAASSSNNPSAAVAAPSTIVTDPTSSPTVSSTINKQPMLAEEPADDETIPARVEQQDAENAPLGEVTSTEVNNASSTTTASPVPSAAAVVVTSSASPPPLAAKPAKPRKPVLE</sequence>
<dbReference type="CDD" id="cd18791">
    <property type="entry name" value="SF2_C_RHA"/>
    <property type="match status" value="1"/>
</dbReference>
<evidence type="ECO:0000256" key="9">
    <source>
        <dbReference type="ARBA" id="ARBA00047984"/>
    </source>
</evidence>
<dbReference type="SUPFAM" id="SSF52540">
    <property type="entry name" value="P-loop containing nucleoside triphosphate hydrolases"/>
    <property type="match status" value="1"/>
</dbReference>
<dbReference type="GO" id="GO:0045943">
    <property type="term" value="P:positive regulation of transcription by RNA polymerase I"/>
    <property type="evidence" value="ECO:0007669"/>
    <property type="project" value="TreeGrafter"/>
</dbReference>
<evidence type="ECO:0000313" key="16">
    <source>
        <dbReference type="Proteomes" id="UP000075920"/>
    </source>
</evidence>
<evidence type="ECO:0000256" key="2">
    <source>
        <dbReference type="ARBA" id="ARBA00012552"/>
    </source>
</evidence>
<accession>A0A182WJX3</accession>
<dbReference type="CDD" id="cd17978">
    <property type="entry name" value="DEXHc_DHX33"/>
    <property type="match status" value="1"/>
</dbReference>
<dbReference type="InterPro" id="IPR014001">
    <property type="entry name" value="Helicase_ATP-bd"/>
</dbReference>
<reference evidence="16" key="1">
    <citation type="submission" date="2013-03" db="EMBL/GenBank/DDBJ databases">
        <title>The Genome Sequence of Anopheles minimus MINIMUS1.</title>
        <authorList>
            <consortium name="The Broad Institute Genomics Platform"/>
            <person name="Neafsey D.E."/>
            <person name="Walton C."/>
            <person name="Walker B."/>
            <person name="Young S.K."/>
            <person name="Zeng Q."/>
            <person name="Gargeya S."/>
            <person name="Fitzgerald M."/>
            <person name="Haas B."/>
            <person name="Abouelleil A."/>
            <person name="Allen A.W."/>
            <person name="Alvarado L."/>
            <person name="Arachchi H.M."/>
            <person name="Berlin A.M."/>
            <person name="Chapman S.B."/>
            <person name="Gainer-Dewar J."/>
            <person name="Goldberg J."/>
            <person name="Griggs A."/>
            <person name="Gujja S."/>
            <person name="Hansen M."/>
            <person name="Howarth C."/>
            <person name="Imamovic A."/>
            <person name="Ireland A."/>
            <person name="Larimer J."/>
            <person name="McCowan C."/>
            <person name="Murphy C."/>
            <person name="Pearson M."/>
            <person name="Poon T.W."/>
            <person name="Priest M."/>
            <person name="Roberts A."/>
            <person name="Saif S."/>
            <person name="Shea T."/>
            <person name="Sisk P."/>
            <person name="Sykes S."/>
            <person name="Wortman J."/>
            <person name="Nusbaum C."/>
            <person name="Birren B."/>
        </authorList>
    </citation>
    <scope>NUCLEOTIDE SEQUENCE [LARGE SCALE GENOMIC DNA]</scope>
    <source>
        <strain evidence="16">MINIMUS1</strain>
    </source>
</reference>
<protein>
    <recommendedName>
        <fullName evidence="10">Vacuolar protein sorting-associated protein 26</fullName>
        <ecNumber evidence="2">3.6.4.13</ecNumber>
    </recommendedName>
    <alternativeName>
        <fullName evidence="11">VPS26 protein homolog</fullName>
    </alternativeName>
</protein>
<evidence type="ECO:0000256" key="1">
    <source>
        <dbReference type="ARBA" id="ARBA00009100"/>
    </source>
</evidence>
<evidence type="ECO:0000259" key="13">
    <source>
        <dbReference type="PROSITE" id="PS51192"/>
    </source>
</evidence>
<dbReference type="FunFam" id="3.40.50.300:FF:000145">
    <property type="entry name" value="probable ATP-dependent RNA helicase DHX40"/>
    <property type="match status" value="1"/>
</dbReference>
<reference evidence="15" key="2">
    <citation type="submission" date="2020-05" db="UniProtKB">
        <authorList>
            <consortium name="EnsemblMetazoa"/>
        </authorList>
    </citation>
    <scope>IDENTIFICATION</scope>
    <source>
        <strain evidence="15">MINIMUS1</strain>
    </source>
</reference>
<feature type="compositionally biased region" description="Low complexity" evidence="12">
    <location>
        <begin position="1103"/>
        <end position="1115"/>
    </location>
</feature>
<dbReference type="PROSITE" id="PS51192">
    <property type="entry name" value="HELICASE_ATP_BIND_1"/>
    <property type="match status" value="1"/>
</dbReference>
<dbReference type="FunFam" id="2.60.40.640:FF:000001">
    <property type="entry name" value="Vacuolar protein sorting-associated protein 26A"/>
    <property type="match status" value="1"/>
</dbReference>
<evidence type="ECO:0000256" key="7">
    <source>
        <dbReference type="ARBA" id="ARBA00022840"/>
    </source>
</evidence>
<dbReference type="GO" id="GO:0005524">
    <property type="term" value="F:ATP binding"/>
    <property type="evidence" value="ECO:0007669"/>
    <property type="project" value="UniProtKB-KW"/>
</dbReference>
<dbReference type="FunFam" id="2.60.40.640:FF:000002">
    <property type="entry name" value="Vacuolar protein sorting-associated protein 26A"/>
    <property type="match status" value="1"/>
</dbReference>
<comment type="catalytic activity">
    <reaction evidence="9">
        <text>ATP + H2O = ADP + phosphate + H(+)</text>
        <dbReference type="Rhea" id="RHEA:13065"/>
        <dbReference type="ChEBI" id="CHEBI:15377"/>
        <dbReference type="ChEBI" id="CHEBI:15378"/>
        <dbReference type="ChEBI" id="CHEBI:30616"/>
        <dbReference type="ChEBI" id="CHEBI:43474"/>
        <dbReference type="ChEBI" id="CHEBI:456216"/>
        <dbReference type="EC" id="3.6.4.13"/>
    </reaction>
</comment>
<dbReference type="InterPro" id="IPR003593">
    <property type="entry name" value="AAA+_ATPase"/>
</dbReference>
<dbReference type="GO" id="GO:0003724">
    <property type="term" value="F:RNA helicase activity"/>
    <property type="evidence" value="ECO:0007669"/>
    <property type="project" value="UniProtKB-EC"/>
</dbReference>
<feature type="domain" description="Helicase C-terminal" evidence="14">
    <location>
        <begin position="228"/>
        <end position="407"/>
    </location>
</feature>
<evidence type="ECO:0000256" key="4">
    <source>
        <dbReference type="ARBA" id="ARBA00022741"/>
    </source>
</evidence>
<feature type="compositionally biased region" description="Polar residues" evidence="12">
    <location>
        <begin position="1070"/>
        <end position="1086"/>
    </location>
</feature>
<dbReference type="InterPro" id="IPR001650">
    <property type="entry name" value="Helicase_C-like"/>
</dbReference>
<keyword evidence="3" id="KW-0813">Transport</keyword>
<dbReference type="Pfam" id="PF07717">
    <property type="entry name" value="OB_NTP_bind"/>
    <property type="match status" value="1"/>
</dbReference>
<comment type="similarity">
    <text evidence="1">Belongs to the VPS26 family.</text>
</comment>
<dbReference type="InterPro" id="IPR027417">
    <property type="entry name" value="P-loop_NTPase"/>
</dbReference>
<dbReference type="SMART" id="SM00490">
    <property type="entry name" value="HELICc"/>
    <property type="match status" value="1"/>
</dbReference>
<dbReference type="Gene3D" id="1.20.120.1080">
    <property type="match status" value="1"/>
</dbReference>
<dbReference type="SMART" id="SM00847">
    <property type="entry name" value="HA2"/>
    <property type="match status" value="1"/>
</dbReference>
<dbReference type="SMART" id="SM00487">
    <property type="entry name" value="DEXDc"/>
    <property type="match status" value="1"/>
</dbReference>
<dbReference type="AlphaFoldDB" id="A0A182WJX3"/>
<dbReference type="InterPro" id="IPR028934">
    <property type="entry name" value="Vps26-related"/>
</dbReference>
<feature type="domain" description="Helicase ATP-binding" evidence="13">
    <location>
        <begin position="43"/>
        <end position="211"/>
    </location>
</feature>
<dbReference type="PANTHER" id="PTHR18934">
    <property type="entry name" value="ATP-DEPENDENT RNA HELICASE"/>
    <property type="match status" value="1"/>
</dbReference>
<evidence type="ECO:0000259" key="14">
    <source>
        <dbReference type="PROSITE" id="PS51194"/>
    </source>
</evidence>
<dbReference type="EC" id="3.6.4.13" evidence="2"/>
<keyword evidence="8" id="KW-0653">Protein transport</keyword>
<keyword evidence="6" id="KW-0347">Helicase</keyword>
<dbReference type="InterPro" id="IPR011545">
    <property type="entry name" value="DEAD/DEAH_box_helicase_dom"/>
</dbReference>
<evidence type="ECO:0000313" key="15">
    <source>
        <dbReference type="EnsemblMetazoa" id="AMIN010677-PA"/>
    </source>
</evidence>
<dbReference type="GO" id="GO:0003725">
    <property type="term" value="F:double-stranded RNA binding"/>
    <property type="evidence" value="ECO:0007669"/>
    <property type="project" value="TreeGrafter"/>
</dbReference>
<dbReference type="Proteomes" id="UP000075920">
    <property type="component" value="Unassembled WGS sequence"/>
</dbReference>
<evidence type="ECO:0000256" key="8">
    <source>
        <dbReference type="ARBA" id="ARBA00022927"/>
    </source>
</evidence>
<evidence type="ECO:0000256" key="5">
    <source>
        <dbReference type="ARBA" id="ARBA00022801"/>
    </source>
</evidence>
<dbReference type="PANTHER" id="PTHR18934:SF118">
    <property type="entry name" value="ATP-DEPENDENT RNA HELICASE DHX33"/>
    <property type="match status" value="1"/>
</dbReference>
<evidence type="ECO:0000256" key="11">
    <source>
        <dbReference type="ARBA" id="ARBA00083912"/>
    </source>
</evidence>
<keyword evidence="16" id="KW-1185">Reference proteome</keyword>
<dbReference type="STRING" id="112268.A0A182WJX3"/>
<keyword evidence="7" id="KW-0067">ATP-binding</keyword>
<dbReference type="GO" id="GO:0006886">
    <property type="term" value="P:intracellular protein transport"/>
    <property type="evidence" value="ECO:0007669"/>
    <property type="project" value="InterPro"/>
</dbReference>
<evidence type="ECO:0000256" key="10">
    <source>
        <dbReference type="ARBA" id="ARBA00073024"/>
    </source>
</evidence>
<dbReference type="GO" id="GO:0016787">
    <property type="term" value="F:hydrolase activity"/>
    <property type="evidence" value="ECO:0007669"/>
    <property type="project" value="UniProtKB-KW"/>
</dbReference>
<feature type="compositionally biased region" description="Low complexity" evidence="12">
    <location>
        <begin position="1146"/>
        <end position="1180"/>
    </location>
</feature>
<dbReference type="VEuPathDB" id="VectorBase:AMIN010677"/>
<dbReference type="InterPro" id="IPR011709">
    <property type="entry name" value="DEAD-box_helicase_OB_fold"/>
</dbReference>
<evidence type="ECO:0000256" key="3">
    <source>
        <dbReference type="ARBA" id="ARBA00022448"/>
    </source>
</evidence>
<dbReference type="EnsemblMetazoa" id="AMIN010677-RA">
    <property type="protein sequence ID" value="AMIN010677-PA"/>
    <property type="gene ID" value="AMIN010677"/>
</dbReference>
<organism evidence="15 16">
    <name type="scientific">Anopheles minimus</name>
    <dbReference type="NCBI Taxonomy" id="112268"/>
    <lineage>
        <taxon>Eukaryota</taxon>
        <taxon>Metazoa</taxon>
        <taxon>Ecdysozoa</taxon>
        <taxon>Arthropoda</taxon>
        <taxon>Hexapoda</taxon>
        <taxon>Insecta</taxon>
        <taxon>Pterygota</taxon>
        <taxon>Neoptera</taxon>
        <taxon>Endopterygota</taxon>
        <taxon>Diptera</taxon>
        <taxon>Nematocera</taxon>
        <taxon>Culicoidea</taxon>
        <taxon>Culicidae</taxon>
        <taxon>Anophelinae</taxon>
        <taxon>Anopheles</taxon>
    </lineage>
</organism>
<dbReference type="InterPro" id="IPR007502">
    <property type="entry name" value="Helicase-assoc_dom"/>
</dbReference>
<dbReference type="Gene3D" id="3.40.50.300">
    <property type="entry name" value="P-loop containing nucleotide triphosphate hydrolases"/>
    <property type="match status" value="2"/>
</dbReference>
<dbReference type="FunFam" id="3.40.50.300:FF:000750">
    <property type="entry name" value="Putative ATP-dependent RNA helicase DHX33"/>
    <property type="match status" value="1"/>
</dbReference>
<dbReference type="InterPro" id="IPR014752">
    <property type="entry name" value="Arrestin-like_C"/>
</dbReference>
<dbReference type="Pfam" id="PF00270">
    <property type="entry name" value="DEAD"/>
    <property type="match status" value="1"/>
</dbReference>
<feature type="compositionally biased region" description="Low complexity" evidence="12">
    <location>
        <begin position="1213"/>
        <end position="1242"/>
    </location>
</feature>
<evidence type="ECO:0000256" key="12">
    <source>
        <dbReference type="SAM" id="MobiDB-lite"/>
    </source>
</evidence>
<dbReference type="SMART" id="SM00382">
    <property type="entry name" value="AAA"/>
    <property type="match status" value="1"/>
</dbReference>
<keyword evidence="5" id="KW-0378">Hydrolase</keyword>
<dbReference type="Pfam" id="PF00271">
    <property type="entry name" value="Helicase_C"/>
    <property type="match status" value="1"/>
</dbReference>
<proteinExistence type="inferred from homology"/>
<dbReference type="Pfam" id="PF03643">
    <property type="entry name" value="Vps26"/>
    <property type="match status" value="1"/>
</dbReference>
<name>A0A182WJX3_9DIPT</name>
<dbReference type="Gene3D" id="2.60.40.640">
    <property type="match status" value="2"/>
</dbReference>
<dbReference type="Pfam" id="PF21010">
    <property type="entry name" value="HA2_C"/>
    <property type="match status" value="1"/>
</dbReference>
<keyword evidence="4" id="KW-0547">Nucleotide-binding</keyword>
<evidence type="ECO:0000256" key="6">
    <source>
        <dbReference type="ARBA" id="ARBA00022806"/>
    </source>
</evidence>
<feature type="region of interest" description="Disordered" evidence="12">
    <location>
        <begin position="978"/>
        <end position="1260"/>
    </location>
</feature>
<dbReference type="GO" id="GO:0005730">
    <property type="term" value="C:nucleolus"/>
    <property type="evidence" value="ECO:0007669"/>
    <property type="project" value="TreeGrafter"/>
</dbReference>